<evidence type="ECO:0000256" key="6">
    <source>
        <dbReference type="ARBA" id="ARBA00009320"/>
    </source>
</evidence>
<evidence type="ECO:0000256" key="1">
    <source>
        <dbReference type="ARBA" id="ARBA00001933"/>
    </source>
</evidence>
<sequence>MMMRIVYVNGDYLPENEAKVSIFDRGFLMADGVYEVTSVLDGKLIDFAGHAKRLERSLNELDMPHPDALPDLLEVHRELVRLNGIEEGMIYLQITRGAPDDRDFVFPDPETVKPTVVLFTQNKPGLADSPAAKKGIKVISIEDQRWARRDIKTVQLLFPSMGKMMAKAAGVDDAWMVEDGAVTEGTSNNAYIIKGNTIITRHLGNEILHGITRAAVLRFAKEAQMQVEERSFTIAEAQEADEAFITSASTFVMPVIEIDGAAIGAGTPGPVAARLREIYLEESRKMAI</sequence>
<keyword evidence="16" id="KW-0808">Transferase</keyword>
<comment type="catalytic activity">
    <reaction evidence="12">
        <text>L-isoleucine + 2-oxoglutarate = (S)-3-methyl-2-oxopentanoate + L-glutamate</text>
        <dbReference type="Rhea" id="RHEA:24801"/>
        <dbReference type="ChEBI" id="CHEBI:16810"/>
        <dbReference type="ChEBI" id="CHEBI:29985"/>
        <dbReference type="ChEBI" id="CHEBI:35146"/>
        <dbReference type="ChEBI" id="CHEBI:58045"/>
        <dbReference type="EC" id="2.6.1.42"/>
    </reaction>
</comment>
<keyword evidence="16" id="KW-0032">Aminotransferase</keyword>
<comment type="pathway">
    <text evidence="3">Amino-acid biosynthesis; L-isoleucine biosynthesis; L-isoleucine from 2-oxobutanoate: step 4/4.</text>
</comment>
<dbReference type="InterPro" id="IPR050571">
    <property type="entry name" value="Class-IV_PLP-Dep_Aminotrnsfr"/>
</dbReference>
<dbReference type="KEGG" id="yag:AABB28_12255"/>
<comment type="function">
    <text evidence="2">Acts on leucine, isoleucine and valine.</text>
</comment>
<evidence type="ECO:0000256" key="13">
    <source>
        <dbReference type="ARBA" id="ARBA00049229"/>
    </source>
</evidence>
<comment type="pathway">
    <text evidence="5">Amino-acid biosynthesis; L-leucine biosynthesis; L-leucine from 3-methyl-2-oxobutanoate: step 4/4.</text>
</comment>
<comment type="cofactor">
    <cofactor evidence="1 15">
        <name>pyridoxal 5'-phosphate</name>
        <dbReference type="ChEBI" id="CHEBI:597326"/>
    </cofactor>
</comment>
<dbReference type="FunFam" id="3.20.10.10:FF:000002">
    <property type="entry name" value="D-alanine aminotransferase"/>
    <property type="match status" value="1"/>
</dbReference>
<dbReference type="InterPro" id="IPR001544">
    <property type="entry name" value="Aminotrans_IV"/>
</dbReference>
<dbReference type="InterPro" id="IPR043132">
    <property type="entry name" value="BCAT-like_C"/>
</dbReference>
<keyword evidence="17" id="KW-1185">Reference proteome</keyword>
<evidence type="ECO:0000256" key="12">
    <source>
        <dbReference type="ARBA" id="ARBA00048798"/>
    </source>
</evidence>
<gene>
    <name evidence="16" type="ORF">AABB28_12255</name>
</gene>
<comment type="pathway">
    <text evidence="4">Amino-acid biosynthesis; L-valine biosynthesis; L-valine from pyruvate: step 4/4.</text>
</comment>
<comment type="similarity">
    <text evidence="6 14">Belongs to the class-IV pyridoxal-phosphate-dependent aminotransferase family.</text>
</comment>
<evidence type="ECO:0000313" key="17">
    <source>
        <dbReference type="Proteomes" id="UP001451782"/>
    </source>
</evidence>
<dbReference type="Pfam" id="PF01063">
    <property type="entry name" value="Aminotran_4"/>
    <property type="match status" value="1"/>
</dbReference>
<organism evidence="16 17">
    <name type="scientific">Yoonia algicola</name>
    <dbReference type="NCBI Taxonomy" id="3137368"/>
    <lineage>
        <taxon>Bacteria</taxon>
        <taxon>Pseudomonadati</taxon>
        <taxon>Pseudomonadota</taxon>
        <taxon>Alphaproteobacteria</taxon>
        <taxon>Rhodobacterales</taxon>
        <taxon>Paracoccaceae</taxon>
        <taxon>Yoonia</taxon>
    </lineage>
</organism>
<dbReference type="GO" id="GO:0009082">
    <property type="term" value="P:branched-chain amino acid biosynthetic process"/>
    <property type="evidence" value="ECO:0007669"/>
    <property type="project" value="UniProtKB-KW"/>
</dbReference>
<dbReference type="InterPro" id="IPR043131">
    <property type="entry name" value="BCAT-like_N"/>
</dbReference>
<dbReference type="PANTHER" id="PTHR42743">
    <property type="entry name" value="AMINO-ACID AMINOTRANSFERASE"/>
    <property type="match status" value="1"/>
</dbReference>
<dbReference type="Gene3D" id="3.30.470.10">
    <property type="match status" value="1"/>
</dbReference>
<keyword evidence="9 15" id="KW-0663">Pyridoxal phosphate</keyword>
<dbReference type="GO" id="GO:0004084">
    <property type="term" value="F:branched-chain-amino-acid transaminase activity"/>
    <property type="evidence" value="ECO:0007669"/>
    <property type="project" value="UniProtKB-EC"/>
</dbReference>
<dbReference type="RefSeq" id="WP_342069058.1">
    <property type="nucleotide sequence ID" value="NZ_CP151762.1"/>
</dbReference>
<dbReference type="Proteomes" id="UP001451782">
    <property type="component" value="Chromosome"/>
</dbReference>
<protein>
    <recommendedName>
        <fullName evidence="8">Probable branched-chain-amino-acid aminotransferase</fullName>
        <ecNumber evidence="7">2.6.1.42</ecNumber>
    </recommendedName>
</protein>
<dbReference type="GO" id="GO:0008652">
    <property type="term" value="P:amino acid biosynthetic process"/>
    <property type="evidence" value="ECO:0007669"/>
    <property type="project" value="UniProtKB-ARBA"/>
</dbReference>
<dbReference type="InterPro" id="IPR018300">
    <property type="entry name" value="Aminotrans_IV_CS"/>
</dbReference>
<comment type="catalytic activity">
    <reaction evidence="13">
        <text>L-leucine + 2-oxoglutarate = 4-methyl-2-oxopentanoate + L-glutamate</text>
        <dbReference type="Rhea" id="RHEA:18321"/>
        <dbReference type="ChEBI" id="CHEBI:16810"/>
        <dbReference type="ChEBI" id="CHEBI:17865"/>
        <dbReference type="ChEBI" id="CHEBI:29985"/>
        <dbReference type="ChEBI" id="CHEBI:57427"/>
        <dbReference type="EC" id="2.6.1.42"/>
    </reaction>
</comment>
<evidence type="ECO:0000256" key="3">
    <source>
        <dbReference type="ARBA" id="ARBA00004824"/>
    </source>
</evidence>
<evidence type="ECO:0000256" key="2">
    <source>
        <dbReference type="ARBA" id="ARBA00003109"/>
    </source>
</evidence>
<dbReference type="EC" id="2.6.1.42" evidence="7"/>
<reference evidence="16 17" key="1">
    <citation type="submission" date="2024-04" db="EMBL/GenBank/DDBJ databases">
        <title>Phylogenomic analyses of a clade within the roseobacter group suggest taxonomic reassignments of species of the genera Aestuariivita, Citreicella, Loktanella, Nautella, Pelagibaca, Ruegeria, Thalassobius, Thiobacimonas and Tropicibacter, and the proposal o.</title>
        <authorList>
            <person name="Jeon C.O."/>
        </authorList>
    </citation>
    <scope>NUCLEOTIDE SEQUENCE [LARGE SCALE GENOMIC DNA]</scope>
    <source>
        <strain evidence="16 17">G8-12</strain>
    </source>
</reference>
<dbReference type="PROSITE" id="PS00770">
    <property type="entry name" value="AA_TRANSFER_CLASS_4"/>
    <property type="match status" value="1"/>
</dbReference>
<dbReference type="NCBIfam" id="NF005209">
    <property type="entry name" value="PRK06680.1"/>
    <property type="match status" value="1"/>
</dbReference>
<dbReference type="EMBL" id="CP151762">
    <property type="protein sequence ID" value="WZU62655.1"/>
    <property type="molecule type" value="Genomic_DNA"/>
</dbReference>
<dbReference type="AlphaFoldDB" id="A0AAN0NG05"/>
<dbReference type="GO" id="GO:0005829">
    <property type="term" value="C:cytosol"/>
    <property type="evidence" value="ECO:0007669"/>
    <property type="project" value="TreeGrafter"/>
</dbReference>
<dbReference type="PANTHER" id="PTHR42743:SF11">
    <property type="entry name" value="AMINODEOXYCHORISMATE LYASE"/>
    <property type="match status" value="1"/>
</dbReference>
<name>A0AAN0NG05_9RHOB</name>
<evidence type="ECO:0000256" key="10">
    <source>
        <dbReference type="ARBA" id="ARBA00023304"/>
    </source>
</evidence>
<dbReference type="SUPFAM" id="SSF56752">
    <property type="entry name" value="D-aminoacid aminotransferase-like PLP-dependent enzymes"/>
    <property type="match status" value="1"/>
</dbReference>
<proteinExistence type="inferred from homology"/>
<keyword evidence="10" id="KW-0100">Branched-chain amino acid biosynthesis</keyword>
<dbReference type="Gene3D" id="3.20.10.10">
    <property type="entry name" value="D-amino Acid Aminotransferase, subunit A, domain 2"/>
    <property type="match status" value="1"/>
</dbReference>
<accession>A0AAN0NG05</accession>
<keyword evidence="10" id="KW-0028">Amino-acid biosynthesis</keyword>
<evidence type="ECO:0000256" key="7">
    <source>
        <dbReference type="ARBA" id="ARBA00013053"/>
    </source>
</evidence>
<evidence type="ECO:0000256" key="8">
    <source>
        <dbReference type="ARBA" id="ARBA00014472"/>
    </source>
</evidence>
<evidence type="ECO:0000313" key="16">
    <source>
        <dbReference type="EMBL" id="WZU62655.1"/>
    </source>
</evidence>
<dbReference type="CDD" id="cd01558">
    <property type="entry name" value="D-AAT_like"/>
    <property type="match status" value="1"/>
</dbReference>
<dbReference type="InterPro" id="IPR036038">
    <property type="entry name" value="Aminotransferase-like"/>
</dbReference>
<evidence type="ECO:0000256" key="14">
    <source>
        <dbReference type="RuleBase" id="RU004106"/>
    </source>
</evidence>
<comment type="catalytic activity">
    <reaction evidence="11">
        <text>L-valine + 2-oxoglutarate = 3-methyl-2-oxobutanoate + L-glutamate</text>
        <dbReference type="Rhea" id="RHEA:24813"/>
        <dbReference type="ChEBI" id="CHEBI:11851"/>
        <dbReference type="ChEBI" id="CHEBI:16810"/>
        <dbReference type="ChEBI" id="CHEBI:29985"/>
        <dbReference type="ChEBI" id="CHEBI:57762"/>
        <dbReference type="EC" id="2.6.1.42"/>
    </reaction>
</comment>
<evidence type="ECO:0000256" key="11">
    <source>
        <dbReference type="ARBA" id="ARBA00048212"/>
    </source>
</evidence>
<evidence type="ECO:0000256" key="15">
    <source>
        <dbReference type="RuleBase" id="RU004516"/>
    </source>
</evidence>
<evidence type="ECO:0000256" key="5">
    <source>
        <dbReference type="ARBA" id="ARBA00005072"/>
    </source>
</evidence>
<evidence type="ECO:0000256" key="9">
    <source>
        <dbReference type="ARBA" id="ARBA00022898"/>
    </source>
</evidence>
<evidence type="ECO:0000256" key="4">
    <source>
        <dbReference type="ARBA" id="ARBA00004931"/>
    </source>
</evidence>